<proteinExistence type="predicted"/>
<dbReference type="Proteomes" id="UP001501666">
    <property type="component" value="Unassembled WGS sequence"/>
</dbReference>
<reference evidence="1 2" key="1">
    <citation type="journal article" date="2019" name="Int. J. Syst. Evol. Microbiol.">
        <title>The Global Catalogue of Microorganisms (GCM) 10K type strain sequencing project: providing services to taxonomists for standard genome sequencing and annotation.</title>
        <authorList>
            <consortium name="The Broad Institute Genomics Platform"/>
            <consortium name="The Broad Institute Genome Sequencing Center for Infectious Disease"/>
            <person name="Wu L."/>
            <person name="Ma J."/>
        </authorList>
    </citation>
    <scope>NUCLEOTIDE SEQUENCE [LARGE SCALE GENOMIC DNA]</scope>
    <source>
        <strain evidence="1 2">JCM 6835</strain>
    </source>
</reference>
<evidence type="ECO:0000313" key="2">
    <source>
        <dbReference type="Proteomes" id="UP001501666"/>
    </source>
</evidence>
<gene>
    <name evidence="1" type="ORF">GCM10010412_057950</name>
</gene>
<sequence length="110" mass="12006">MFANPPRVIEYRLTFRTRRARCAELSARHANVGATSAKKGSVPMTALWSSPERRSEHCPSCAGERPFEQPPCMEGHEACPEWACLECGHALLAGPFEPSEPGSRPLTVAA</sequence>
<protein>
    <recommendedName>
        <fullName evidence="3">4Fe-4S ferredoxin-type domain-containing protein</fullName>
    </recommendedName>
</protein>
<organism evidence="1 2">
    <name type="scientific">Nonomuraea recticatena</name>
    <dbReference type="NCBI Taxonomy" id="46178"/>
    <lineage>
        <taxon>Bacteria</taxon>
        <taxon>Bacillati</taxon>
        <taxon>Actinomycetota</taxon>
        <taxon>Actinomycetes</taxon>
        <taxon>Streptosporangiales</taxon>
        <taxon>Streptosporangiaceae</taxon>
        <taxon>Nonomuraea</taxon>
    </lineage>
</organism>
<evidence type="ECO:0008006" key="3">
    <source>
        <dbReference type="Google" id="ProtNLM"/>
    </source>
</evidence>
<name>A0ABN3SJ75_9ACTN</name>
<comment type="caution">
    <text evidence="1">The sequence shown here is derived from an EMBL/GenBank/DDBJ whole genome shotgun (WGS) entry which is preliminary data.</text>
</comment>
<dbReference type="EMBL" id="BAAATE010000017">
    <property type="protein sequence ID" value="GAA2675999.1"/>
    <property type="molecule type" value="Genomic_DNA"/>
</dbReference>
<evidence type="ECO:0000313" key="1">
    <source>
        <dbReference type="EMBL" id="GAA2675999.1"/>
    </source>
</evidence>
<accession>A0ABN3SJ75</accession>
<keyword evidence="2" id="KW-1185">Reference proteome</keyword>